<dbReference type="SUPFAM" id="SSF49899">
    <property type="entry name" value="Concanavalin A-like lectins/glucanases"/>
    <property type="match status" value="1"/>
</dbReference>
<evidence type="ECO:0000256" key="5">
    <source>
        <dbReference type="PIRSR" id="PIRSR606710-2"/>
    </source>
</evidence>
<dbReference type="InterPro" id="IPR051795">
    <property type="entry name" value="Glycosyl_Hydrlase_43"/>
</dbReference>
<feature type="active site" description="Proton acceptor" evidence="4">
    <location>
        <position position="16"/>
    </location>
</feature>
<dbReference type="AlphaFoldDB" id="A0A9P8VRM9"/>
<feature type="domain" description="Beta-xylosidase C-terminal Concanavalin A-like" evidence="7">
    <location>
        <begin position="324"/>
        <end position="495"/>
    </location>
</feature>
<evidence type="ECO:0000259" key="7">
    <source>
        <dbReference type="Pfam" id="PF17851"/>
    </source>
</evidence>
<evidence type="ECO:0000313" key="8">
    <source>
        <dbReference type="EMBL" id="KAH6871560.1"/>
    </source>
</evidence>
<accession>A0A9P8VRM9</accession>
<protein>
    <submittedName>
        <fullName evidence="8">Xylosidase/arabinosidase</fullName>
    </submittedName>
</protein>
<dbReference type="InterPro" id="IPR023296">
    <property type="entry name" value="Glyco_hydro_beta-prop_sf"/>
</dbReference>
<dbReference type="Pfam" id="PF17851">
    <property type="entry name" value="GH43_C2"/>
    <property type="match status" value="1"/>
</dbReference>
<keyword evidence="3 6" id="KW-0326">Glycosidase</keyword>
<evidence type="ECO:0000313" key="9">
    <source>
        <dbReference type="Proteomes" id="UP000777438"/>
    </source>
</evidence>
<dbReference type="OrthoDB" id="408373at2759"/>
<dbReference type="CDD" id="cd18617">
    <property type="entry name" value="GH43_XynB-like"/>
    <property type="match status" value="1"/>
</dbReference>
<keyword evidence="9" id="KW-1185">Reference proteome</keyword>
<comment type="caution">
    <text evidence="8">The sequence shown here is derived from an EMBL/GenBank/DDBJ whole genome shotgun (WGS) entry which is preliminary data.</text>
</comment>
<dbReference type="Gene3D" id="2.115.10.20">
    <property type="entry name" value="Glycosyl hydrolase domain, family 43"/>
    <property type="match status" value="1"/>
</dbReference>
<dbReference type="InterPro" id="IPR041542">
    <property type="entry name" value="GH43_C2"/>
</dbReference>
<evidence type="ECO:0000256" key="1">
    <source>
        <dbReference type="ARBA" id="ARBA00009865"/>
    </source>
</evidence>
<dbReference type="GO" id="GO:0005975">
    <property type="term" value="P:carbohydrate metabolic process"/>
    <property type="evidence" value="ECO:0007669"/>
    <property type="project" value="InterPro"/>
</dbReference>
<comment type="similarity">
    <text evidence="1 6">Belongs to the glycosyl hydrolase 43 family.</text>
</comment>
<dbReference type="Proteomes" id="UP000777438">
    <property type="component" value="Unassembled WGS sequence"/>
</dbReference>
<evidence type="ECO:0000256" key="4">
    <source>
        <dbReference type="PIRSR" id="PIRSR606710-1"/>
    </source>
</evidence>
<dbReference type="PANTHER" id="PTHR42812">
    <property type="entry name" value="BETA-XYLOSIDASE"/>
    <property type="match status" value="1"/>
</dbReference>
<name>A0A9P8VRM9_9HYPO</name>
<dbReference type="GO" id="GO:0004553">
    <property type="term" value="F:hydrolase activity, hydrolyzing O-glycosyl compounds"/>
    <property type="evidence" value="ECO:0007669"/>
    <property type="project" value="InterPro"/>
</dbReference>
<gene>
    <name evidence="8" type="ORF">B0T10DRAFT_568260</name>
</gene>
<evidence type="ECO:0000256" key="2">
    <source>
        <dbReference type="ARBA" id="ARBA00022801"/>
    </source>
</evidence>
<dbReference type="InterPro" id="IPR013320">
    <property type="entry name" value="ConA-like_dom_sf"/>
</dbReference>
<dbReference type="PANTHER" id="PTHR42812:SF12">
    <property type="entry name" value="BETA-XYLOSIDASE-RELATED"/>
    <property type="match status" value="1"/>
</dbReference>
<organism evidence="8 9">
    <name type="scientific">Thelonectria olida</name>
    <dbReference type="NCBI Taxonomy" id="1576542"/>
    <lineage>
        <taxon>Eukaryota</taxon>
        <taxon>Fungi</taxon>
        <taxon>Dikarya</taxon>
        <taxon>Ascomycota</taxon>
        <taxon>Pezizomycotina</taxon>
        <taxon>Sordariomycetes</taxon>
        <taxon>Hypocreomycetidae</taxon>
        <taxon>Hypocreales</taxon>
        <taxon>Nectriaceae</taxon>
        <taxon>Thelonectria</taxon>
    </lineage>
</organism>
<feature type="active site" description="Proton donor" evidence="4">
    <location>
        <position position="196"/>
    </location>
</feature>
<feature type="site" description="Important for catalytic activity, responsible for pKa modulation of the active site Glu and correct orientation of both the proton donor and substrate" evidence="5">
    <location>
        <position position="143"/>
    </location>
</feature>
<dbReference type="Pfam" id="PF04616">
    <property type="entry name" value="Glyco_hydro_43"/>
    <property type="match status" value="1"/>
</dbReference>
<reference evidence="8 9" key="1">
    <citation type="journal article" date="2021" name="Nat. Commun.">
        <title>Genetic determinants of endophytism in the Arabidopsis root mycobiome.</title>
        <authorList>
            <person name="Mesny F."/>
            <person name="Miyauchi S."/>
            <person name="Thiergart T."/>
            <person name="Pickel B."/>
            <person name="Atanasova L."/>
            <person name="Karlsson M."/>
            <person name="Huettel B."/>
            <person name="Barry K.W."/>
            <person name="Haridas S."/>
            <person name="Chen C."/>
            <person name="Bauer D."/>
            <person name="Andreopoulos W."/>
            <person name="Pangilinan J."/>
            <person name="LaButti K."/>
            <person name="Riley R."/>
            <person name="Lipzen A."/>
            <person name="Clum A."/>
            <person name="Drula E."/>
            <person name="Henrissat B."/>
            <person name="Kohler A."/>
            <person name="Grigoriev I.V."/>
            <person name="Martin F.M."/>
            <person name="Hacquard S."/>
        </authorList>
    </citation>
    <scope>NUCLEOTIDE SEQUENCE [LARGE SCALE GENOMIC DNA]</scope>
    <source>
        <strain evidence="8 9">MPI-CAGE-CH-0241</strain>
    </source>
</reference>
<dbReference type="EMBL" id="JAGPYM010000053">
    <property type="protein sequence ID" value="KAH6871560.1"/>
    <property type="molecule type" value="Genomic_DNA"/>
</dbReference>
<sequence length="506" mass="56617">MTSQTLNPIIPGFSPDPSLAKVGEWYYLVNSSFHMFPGLPIYASRDLVSWKQIGNAIHRQSQLSLRKADTKFGHTDDTGGVMLVTGGLYAPTIRYHEGTFYVICTNILHVEGEDVPENFIVSTQDIWEGDWGDPVYFDFKGIDPSLLFDNGRVFVQGSAAPGPYTTINLFEIDIKTGNKLSEEKTIWKGTGGIYPEGPHVYKRNGWYYLMISEGGTHEGHMVTMARSQGIWGPYESCPNNPILTARDTDEYIQYTGHCDAFQDDKSQWWGVCLGVRKGKGNKYIMGRETFLTRGNWDGEWLSFENVKSSLSGLGTSSLSAAPGVDFLYIRDPILTNYEFCDSSIVLMASTVDLSSPHVSPTYIGKRQRKLNGQSTVTVSPLSHGSSSVCKAGIALYKDEHRYMGIFYDSSESTVVFELINKAKEIQRVEQHRLDNVHDRLELRIAYTEQAYRLFWKEEGKPDDWAQLADVDTLEMTGPDFVGPVIGIFAVADSEGLKVAFNSLKID</sequence>
<evidence type="ECO:0000256" key="3">
    <source>
        <dbReference type="ARBA" id="ARBA00023295"/>
    </source>
</evidence>
<evidence type="ECO:0000256" key="6">
    <source>
        <dbReference type="RuleBase" id="RU361187"/>
    </source>
</evidence>
<dbReference type="SUPFAM" id="SSF75005">
    <property type="entry name" value="Arabinanase/levansucrase/invertase"/>
    <property type="match status" value="1"/>
</dbReference>
<dbReference type="InterPro" id="IPR006710">
    <property type="entry name" value="Glyco_hydro_43"/>
</dbReference>
<proteinExistence type="inferred from homology"/>
<dbReference type="Gene3D" id="2.60.120.200">
    <property type="match status" value="1"/>
</dbReference>
<keyword evidence="2 6" id="KW-0378">Hydrolase</keyword>